<dbReference type="Pfam" id="PF13683">
    <property type="entry name" value="rve_3"/>
    <property type="match status" value="1"/>
</dbReference>
<sequence>MDNVMVERPWRSLKYECIYLRELETGSDLRRTLAWWFDFYNTRRPHFTFDGRKPMGIYQNGSRPEAVPPLAWTERAA</sequence>
<organism evidence="2 3">
    <name type="scientific">Pseudodesulfovibrio indicus</name>
    <dbReference type="NCBI Taxonomy" id="1716143"/>
    <lineage>
        <taxon>Bacteria</taxon>
        <taxon>Pseudomonadati</taxon>
        <taxon>Thermodesulfobacteriota</taxon>
        <taxon>Desulfovibrionia</taxon>
        <taxon>Desulfovibrionales</taxon>
        <taxon>Desulfovibrionaceae</taxon>
    </lineage>
</organism>
<evidence type="ECO:0000259" key="1">
    <source>
        <dbReference type="Pfam" id="PF13683"/>
    </source>
</evidence>
<reference evidence="2 3" key="1">
    <citation type="journal article" date="2016" name="Front. Microbiol.">
        <title>Genome Sequence of the Piezophilic, Mesophilic Sulfate-Reducing Bacterium Desulfovibrio indicus J2T.</title>
        <authorList>
            <person name="Cao J."/>
            <person name="Maignien L."/>
            <person name="Shao Z."/>
            <person name="Alain K."/>
            <person name="Jebbar M."/>
        </authorList>
    </citation>
    <scope>NUCLEOTIDE SEQUENCE [LARGE SCALE GENOMIC DNA]</scope>
    <source>
        <strain evidence="2 3">J2</strain>
    </source>
</reference>
<protein>
    <recommendedName>
        <fullName evidence="1">Integrase catalytic domain-containing protein</fullName>
    </recommendedName>
</protein>
<accession>A0ABN4LXQ1</accession>
<evidence type="ECO:0000313" key="3">
    <source>
        <dbReference type="Proteomes" id="UP000055611"/>
    </source>
</evidence>
<gene>
    <name evidence="2" type="ORF">AWY79_06390</name>
</gene>
<dbReference type="InterPro" id="IPR012337">
    <property type="entry name" value="RNaseH-like_sf"/>
</dbReference>
<evidence type="ECO:0000313" key="2">
    <source>
        <dbReference type="EMBL" id="AMK10765.1"/>
    </source>
</evidence>
<proteinExistence type="predicted"/>
<feature type="domain" description="Integrase catalytic" evidence="1">
    <location>
        <begin position="1"/>
        <end position="54"/>
    </location>
</feature>
<name>A0ABN4LXQ1_9BACT</name>
<dbReference type="EMBL" id="CP014206">
    <property type="protein sequence ID" value="AMK10765.1"/>
    <property type="molecule type" value="Genomic_DNA"/>
</dbReference>
<dbReference type="Proteomes" id="UP000055611">
    <property type="component" value="Chromosome"/>
</dbReference>
<dbReference type="InterPro" id="IPR001584">
    <property type="entry name" value="Integrase_cat-core"/>
</dbReference>
<keyword evidence="3" id="KW-1185">Reference proteome</keyword>
<dbReference type="SUPFAM" id="SSF53098">
    <property type="entry name" value="Ribonuclease H-like"/>
    <property type="match status" value="1"/>
</dbReference>